<dbReference type="PANTHER" id="PTHR31953">
    <property type="entry name" value="BETA-FRUCTOFURANOSIDASE, INSOLUBLE ISOENZYME CWINV1-RELATED"/>
    <property type="match status" value="1"/>
</dbReference>
<gene>
    <name evidence="6" type="ORF">AURANDRAFT_64125</name>
</gene>
<reference evidence="6 7" key="1">
    <citation type="journal article" date="2011" name="Proc. Natl. Acad. Sci. U.S.A.">
        <title>Niche of harmful alga Aureococcus anophagefferens revealed through ecogenomics.</title>
        <authorList>
            <person name="Gobler C.J."/>
            <person name="Berry D.L."/>
            <person name="Dyhrman S.T."/>
            <person name="Wilhelm S.W."/>
            <person name="Salamov A."/>
            <person name="Lobanov A.V."/>
            <person name="Zhang Y."/>
            <person name="Collier J.L."/>
            <person name="Wurch L.L."/>
            <person name="Kustka A.B."/>
            <person name="Dill B.D."/>
            <person name="Shah M."/>
            <person name="VerBerkmoes N.C."/>
            <person name="Kuo A."/>
            <person name="Terry A."/>
            <person name="Pangilinan J."/>
            <person name="Lindquist E.A."/>
            <person name="Lucas S."/>
            <person name="Paulsen I.T."/>
            <person name="Hattenrath-Lehmann T.K."/>
            <person name="Talmage S.C."/>
            <person name="Walker E.A."/>
            <person name="Koch F."/>
            <person name="Burson A.M."/>
            <person name="Marcoval M.A."/>
            <person name="Tang Y.Z."/>
            <person name="Lecleir G.R."/>
            <person name="Coyne K.J."/>
            <person name="Berg G.M."/>
            <person name="Bertrand E.M."/>
            <person name="Saito M.A."/>
            <person name="Gladyshev V.N."/>
            <person name="Grigoriev I.V."/>
        </authorList>
    </citation>
    <scope>NUCLEOTIDE SEQUENCE [LARGE SCALE GENOMIC DNA]</scope>
    <source>
        <strain evidence="7">CCMP 1984</strain>
    </source>
</reference>
<dbReference type="InterPro" id="IPR013320">
    <property type="entry name" value="ConA-like_dom_sf"/>
</dbReference>
<dbReference type="Gene3D" id="2.60.120.560">
    <property type="entry name" value="Exo-inulinase, domain 1"/>
    <property type="match status" value="1"/>
</dbReference>
<dbReference type="OrthoDB" id="202537at2759"/>
<dbReference type="EMBL" id="GL833128">
    <property type="protein sequence ID" value="EGB08417.1"/>
    <property type="molecule type" value="Genomic_DNA"/>
</dbReference>
<dbReference type="eggNOG" id="KOG0228">
    <property type="taxonomic scope" value="Eukaryota"/>
</dbReference>
<proteinExistence type="inferred from homology"/>
<dbReference type="SUPFAM" id="SSF53335">
    <property type="entry name" value="S-adenosyl-L-methionine-dependent methyltransferases"/>
    <property type="match status" value="1"/>
</dbReference>
<keyword evidence="7" id="KW-1185">Reference proteome</keyword>
<dbReference type="AlphaFoldDB" id="F0Y918"/>
<evidence type="ECO:0000313" key="6">
    <source>
        <dbReference type="EMBL" id="EGB08417.1"/>
    </source>
</evidence>
<dbReference type="Proteomes" id="UP000002729">
    <property type="component" value="Unassembled WGS sequence"/>
</dbReference>
<keyword evidence="3" id="KW-0326">Glycosidase</keyword>
<name>F0Y918_AURAN</name>
<feature type="domain" description="Glycosyl hydrolase family 32 N-terminal" evidence="4">
    <location>
        <begin position="9"/>
        <end position="315"/>
    </location>
</feature>
<dbReference type="SUPFAM" id="SSF49899">
    <property type="entry name" value="Concanavalin A-like lectins/glucanases"/>
    <property type="match status" value="1"/>
</dbReference>
<dbReference type="InterPro" id="IPR001362">
    <property type="entry name" value="Glyco_hydro_32"/>
</dbReference>
<dbReference type="GeneID" id="20224673"/>
<dbReference type="InterPro" id="IPR013216">
    <property type="entry name" value="Methyltransf_11"/>
</dbReference>
<dbReference type="InterPro" id="IPR023296">
    <property type="entry name" value="Glyco_hydro_beta-prop_sf"/>
</dbReference>
<evidence type="ECO:0000259" key="4">
    <source>
        <dbReference type="Pfam" id="PF00251"/>
    </source>
</evidence>
<dbReference type="Pfam" id="PF08241">
    <property type="entry name" value="Methyltransf_11"/>
    <property type="match status" value="1"/>
</dbReference>
<comment type="similarity">
    <text evidence="1">Belongs to the glycosyl hydrolase 32 family.</text>
</comment>
<evidence type="ECO:0008006" key="8">
    <source>
        <dbReference type="Google" id="ProtNLM"/>
    </source>
</evidence>
<evidence type="ECO:0000259" key="5">
    <source>
        <dbReference type="Pfam" id="PF08241"/>
    </source>
</evidence>
<dbReference type="Gene3D" id="2.115.10.20">
    <property type="entry name" value="Glycosyl hydrolase domain, family 43"/>
    <property type="match status" value="1"/>
</dbReference>
<dbReference type="GO" id="GO:0005975">
    <property type="term" value="P:carbohydrate metabolic process"/>
    <property type="evidence" value="ECO:0007669"/>
    <property type="project" value="InterPro"/>
</dbReference>
<dbReference type="InterPro" id="IPR013148">
    <property type="entry name" value="Glyco_hydro_32_N"/>
</dbReference>
<dbReference type="SMART" id="SM00640">
    <property type="entry name" value="Glyco_32"/>
    <property type="match status" value="1"/>
</dbReference>
<evidence type="ECO:0000256" key="1">
    <source>
        <dbReference type="ARBA" id="ARBA00009902"/>
    </source>
</evidence>
<dbReference type="Gene3D" id="3.40.50.150">
    <property type="entry name" value="Vaccinia Virus protein VP39"/>
    <property type="match status" value="1"/>
</dbReference>
<dbReference type="GO" id="GO:0008757">
    <property type="term" value="F:S-adenosylmethionine-dependent methyltransferase activity"/>
    <property type="evidence" value="ECO:0007669"/>
    <property type="project" value="InterPro"/>
</dbReference>
<protein>
    <recommendedName>
        <fullName evidence="8">Glycosyl hydrolase family 32 N-terminal domain-containing protein</fullName>
    </recommendedName>
</protein>
<dbReference type="InterPro" id="IPR050551">
    <property type="entry name" value="Fructan_Metab_Enzymes"/>
</dbReference>
<dbReference type="InParanoid" id="F0Y918"/>
<dbReference type="KEGG" id="aaf:AURANDRAFT_64125"/>
<keyword evidence="2" id="KW-0378">Hydrolase</keyword>
<dbReference type="RefSeq" id="XP_009037133.1">
    <property type="nucleotide sequence ID" value="XM_009038885.1"/>
</dbReference>
<dbReference type="CDD" id="cd02440">
    <property type="entry name" value="AdoMet_MTases"/>
    <property type="match status" value="1"/>
</dbReference>
<dbReference type="GO" id="GO:0004553">
    <property type="term" value="F:hydrolase activity, hydrolyzing O-glycosyl compounds"/>
    <property type="evidence" value="ECO:0007669"/>
    <property type="project" value="InterPro"/>
</dbReference>
<dbReference type="Pfam" id="PF00251">
    <property type="entry name" value="Glyco_hydro_32N"/>
    <property type="match status" value="1"/>
</dbReference>
<evidence type="ECO:0000313" key="7">
    <source>
        <dbReference type="Proteomes" id="UP000002729"/>
    </source>
</evidence>
<accession>F0Y918</accession>
<dbReference type="InterPro" id="IPR029063">
    <property type="entry name" value="SAM-dependent_MTases_sf"/>
</dbReference>
<evidence type="ECO:0000256" key="3">
    <source>
        <dbReference type="ARBA" id="ARBA00023295"/>
    </source>
</evidence>
<sequence>MDQHGCGENDPNGPVFDPVHGVFHHFYQIHLAIPPGGGPDYGHVVSKNLVEWAPLPVAIWNGVDASNGKPTPYDARAIFTGSAAVVDGAGPGGAAGVVQIYPGLCEKETWANCSSGTNLALAVPADYAGDELLVHWTKPGYNPVVENTQRDPSTPWKTSAGEWRLRTYDSMVYGAASDAAFLAGEWYTIGKSADLRTCECPSLYELPPSTPGFEDSYRAGPLPTHVHKTSCGGDWWQLGTYAEGAPRALGGFAATPGWEAEFAQREIDVGNFYASKDADYPSLDGAHRRVNYGWATVPPQSAQTLPREITFNAAARLLQQYPVDEIAKLRGAAVVVDDDVTVDGAHAIDVPGNVTKASELLATFELPTVKATLSATVGDLECSVDYDPGAGGAYADHAVRCGGKNTTLRLLATETSLEMRIFADATFAEVYLQRGRTAITLVSAFKDDATMALGASAPTKTNFSVYPMKAIWVDEAAGIMRGNQKVFNRVAADIAGRGLPAGAAVLDLGASGGEPSLTIARTAKDLRVVSTDFAPPNKAIGEKRAKAFGLADRVEFHTTDAQDLSAWADGAFDAAVGTYVLMFTPDVAQVCSEVARVLKPGSPQPPAKVDLFGKGLMAMVGAMRESGGLPMPDPDGPPPTNPCNLADAAPDGPLGDALRAAGFADVTAEEWTYPVCVAGRDFADVAARFIEATPFHGQILGWSGQGSGNFSHGQDCGSFRIFALETFLMGKIAPTSTAHPAVAGDLAEFL</sequence>
<evidence type="ECO:0000256" key="2">
    <source>
        <dbReference type="ARBA" id="ARBA00022801"/>
    </source>
</evidence>
<feature type="domain" description="Methyltransferase type 11" evidence="5">
    <location>
        <begin position="506"/>
        <end position="601"/>
    </location>
</feature>
<organism evidence="7">
    <name type="scientific">Aureococcus anophagefferens</name>
    <name type="common">Harmful bloom alga</name>
    <dbReference type="NCBI Taxonomy" id="44056"/>
    <lineage>
        <taxon>Eukaryota</taxon>
        <taxon>Sar</taxon>
        <taxon>Stramenopiles</taxon>
        <taxon>Ochrophyta</taxon>
        <taxon>Pelagophyceae</taxon>
        <taxon>Pelagomonadales</taxon>
        <taxon>Pelagomonadaceae</taxon>
        <taxon>Aureococcus</taxon>
    </lineage>
</organism>
<dbReference type="OMA" id="RATLKIW"/>
<dbReference type="SUPFAM" id="SSF75005">
    <property type="entry name" value="Arabinanase/levansucrase/invertase"/>
    <property type="match status" value="1"/>
</dbReference>